<dbReference type="InterPro" id="IPR007531">
    <property type="entry name" value="Dysbindin"/>
</dbReference>
<evidence type="ECO:0000313" key="2">
    <source>
        <dbReference type="EMBL" id="JAS33225.1"/>
    </source>
</evidence>
<sequence length="245" mass="28327">MFDSIRGRLQFVQEGIKASLSFKGVKGDEPRHGKKQVRPPVNFEAGGDLLNKYQNEWSDIHKICEENAGNAQKLDTAIGNLHKSIEKEWNSMTRLTNNLSCLPQVIQKTEEIIEDIGKFHSLLLEVEDSLIRLTDINETQQLQEKFVEGRFQLALYREKKLNQLENVRAQLTDEHRTKIFQKEKIMEGQQKEKREIFDEAFKEDIEKYKETGSVPKIEIQLKEGPSLEEVVLDMDASALDELLND</sequence>
<accession>A0A1B6E5N0</accession>
<comment type="similarity">
    <text evidence="1">Belongs to the dysbindin family.</text>
</comment>
<gene>
    <name evidence="2" type="ORF">g.12629</name>
</gene>
<protein>
    <recommendedName>
        <fullName evidence="3">Dysbindin</fullName>
    </recommendedName>
</protein>
<name>A0A1B6E5N0_9HEMI</name>
<dbReference type="AlphaFoldDB" id="A0A1B6E5N0"/>
<dbReference type="PANTHER" id="PTHR16294">
    <property type="entry name" value="DYSTROBREVIN BINDING PROTEIN 1 DYSBINDIN"/>
    <property type="match status" value="1"/>
</dbReference>
<evidence type="ECO:0000256" key="1">
    <source>
        <dbReference type="ARBA" id="ARBA00008686"/>
    </source>
</evidence>
<reference evidence="2" key="1">
    <citation type="submission" date="2015-12" db="EMBL/GenBank/DDBJ databases">
        <title>De novo transcriptome assembly of four potential Pierce s Disease insect vectors from Arizona vineyards.</title>
        <authorList>
            <person name="Tassone E.E."/>
        </authorList>
    </citation>
    <scope>NUCLEOTIDE SEQUENCE</scope>
</reference>
<evidence type="ECO:0008006" key="3">
    <source>
        <dbReference type="Google" id="ProtNLM"/>
    </source>
</evidence>
<proteinExistence type="inferred from homology"/>
<dbReference type="PANTHER" id="PTHR16294:SF6">
    <property type="entry name" value="DYNAMIN N-TERMINAL DOMAIN-CONTAINING PROTEIN"/>
    <property type="match status" value="1"/>
</dbReference>
<organism evidence="2">
    <name type="scientific">Clastoptera arizonana</name>
    <name type="common">Arizona spittle bug</name>
    <dbReference type="NCBI Taxonomy" id="38151"/>
    <lineage>
        <taxon>Eukaryota</taxon>
        <taxon>Metazoa</taxon>
        <taxon>Ecdysozoa</taxon>
        <taxon>Arthropoda</taxon>
        <taxon>Hexapoda</taxon>
        <taxon>Insecta</taxon>
        <taxon>Pterygota</taxon>
        <taxon>Neoptera</taxon>
        <taxon>Paraneoptera</taxon>
        <taxon>Hemiptera</taxon>
        <taxon>Auchenorrhyncha</taxon>
        <taxon>Cercopoidea</taxon>
        <taxon>Clastopteridae</taxon>
        <taxon>Clastoptera</taxon>
    </lineage>
</organism>
<dbReference type="EMBL" id="GEDC01004073">
    <property type="protein sequence ID" value="JAS33225.1"/>
    <property type="molecule type" value="Transcribed_RNA"/>
</dbReference>
<dbReference type="GO" id="GO:0005737">
    <property type="term" value="C:cytoplasm"/>
    <property type="evidence" value="ECO:0007669"/>
    <property type="project" value="InterPro"/>
</dbReference>